<dbReference type="OrthoDB" id="338231at2759"/>
<proteinExistence type="predicted"/>
<organism evidence="1 2">
    <name type="scientific">Penaeus vannamei</name>
    <name type="common">Whiteleg shrimp</name>
    <name type="synonym">Litopenaeus vannamei</name>
    <dbReference type="NCBI Taxonomy" id="6689"/>
    <lineage>
        <taxon>Eukaryota</taxon>
        <taxon>Metazoa</taxon>
        <taxon>Ecdysozoa</taxon>
        <taxon>Arthropoda</taxon>
        <taxon>Crustacea</taxon>
        <taxon>Multicrustacea</taxon>
        <taxon>Malacostraca</taxon>
        <taxon>Eumalacostraca</taxon>
        <taxon>Eucarida</taxon>
        <taxon>Decapoda</taxon>
        <taxon>Dendrobranchiata</taxon>
        <taxon>Penaeoidea</taxon>
        <taxon>Penaeidae</taxon>
        <taxon>Penaeus</taxon>
    </lineage>
</organism>
<dbReference type="STRING" id="6689.A0A423SQ90"/>
<reference evidence="1 2" key="1">
    <citation type="submission" date="2018-04" db="EMBL/GenBank/DDBJ databases">
        <authorList>
            <person name="Zhang X."/>
            <person name="Yuan J."/>
            <person name="Li F."/>
            <person name="Xiang J."/>
        </authorList>
    </citation>
    <scope>NUCLEOTIDE SEQUENCE [LARGE SCALE GENOMIC DNA]</scope>
    <source>
        <tissue evidence="1">Muscle</tissue>
    </source>
</reference>
<evidence type="ECO:0000313" key="1">
    <source>
        <dbReference type="EMBL" id="ROT66334.1"/>
    </source>
</evidence>
<name>A0A423SQ90_PENVA</name>
<keyword evidence="2" id="KW-1185">Reference proteome</keyword>
<protein>
    <submittedName>
        <fullName evidence="1">Putative DNA replication complex GINS protein SLD5-like</fullName>
    </submittedName>
</protein>
<sequence>MRVIPLTDKFPFNQAKTRVTALKLLPKVCLESLESHFQTLILQHVPENLRAFDPNKMSVKPNLDSYVFLKVKETTPGVLIEDGKEARSSWVPQTKYLGIKARMADGRKAPGVEHIQKDPGHPCCSTPGFNFLSVVGRQGDDLAGVRRAENRLAKHCRQIILVGVLQKLPADQLICKTMGMIFLLVWTIPRALVCQTCRYRKGQGGIPIVSVHLVSLVKQIFLLHQVDDGLHAILVILPHADVDTTNILCLWTVRQAELVDLEPPPWLLAWVILEAHKLSSHPWSQSS</sequence>
<evidence type="ECO:0000313" key="2">
    <source>
        <dbReference type="Proteomes" id="UP000283509"/>
    </source>
</evidence>
<dbReference type="EMBL" id="QCYY01002957">
    <property type="protein sequence ID" value="ROT66334.1"/>
    <property type="molecule type" value="Genomic_DNA"/>
</dbReference>
<dbReference type="AlphaFoldDB" id="A0A423SQ90"/>
<dbReference type="Proteomes" id="UP000283509">
    <property type="component" value="Unassembled WGS sequence"/>
</dbReference>
<comment type="caution">
    <text evidence="1">The sequence shown here is derived from an EMBL/GenBank/DDBJ whole genome shotgun (WGS) entry which is preliminary data.</text>
</comment>
<reference evidence="1 2" key="2">
    <citation type="submission" date="2019-01" db="EMBL/GenBank/DDBJ databases">
        <title>The decoding of complex shrimp genome reveals the adaptation for benthos swimmer, frequently molting mechanism and breeding impact on genome.</title>
        <authorList>
            <person name="Sun Y."/>
            <person name="Gao Y."/>
            <person name="Yu Y."/>
        </authorList>
    </citation>
    <scope>NUCLEOTIDE SEQUENCE [LARGE SCALE GENOMIC DNA]</scope>
    <source>
        <tissue evidence="1">Muscle</tissue>
    </source>
</reference>
<accession>A0A423SQ90</accession>
<gene>
    <name evidence="1" type="ORF">C7M84_015648</name>
</gene>
<dbReference type="Gene3D" id="1.20.58.1030">
    <property type="match status" value="1"/>
</dbReference>